<feature type="transmembrane region" description="Helical" evidence="7">
    <location>
        <begin position="46"/>
        <end position="67"/>
    </location>
</feature>
<keyword evidence="4 7" id="KW-0812">Transmembrane</keyword>
<dbReference type="GO" id="GO:0005886">
    <property type="term" value="C:plasma membrane"/>
    <property type="evidence" value="ECO:0007669"/>
    <property type="project" value="TreeGrafter"/>
</dbReference>
<feature type="transmembrane region" description="Helical" evidence="7">
    <location>
        <begin position="390"/>
        <end position="408"/>
    </location>
</feature>
<evidence type="ECO:0000256" key="6">
    <source>
        <dbReference type="ARBA" id="ARBA00023136"/>
    </source>
</evidence>
<feature type="transmembrane region" description="Helical" evidence="7">
    <location>
        <begin position="495"/>
        <end position="515"/>
    </location>
</feature>
<keyword evidence="5 7" id="KW-1133">Transmembrane helix</keyword>
<accession>A0A1F7GGU9</accession>
<dbReference type="Gene3D" id="3.90.550.10">
    <property type="entry name" value="Spore Coat Polysaccharide Biosynthesis Protein SpsA, Chain A"/>
    <property type="match status" value="1"/>
</dbReference>
<sequence length="516" mass="59132">MFPHIVKTPVLGKVQFIVLFILIVIGIIFIVQFGLWWFAPSHVPHNFLGIGKLLDLFIFVLLSYVVWHQVVNELFVWMTSLFMKNIVSMEPETGHKVAFLTAFVPGKEPYDMLEQTIKAMVECEYPHETWLLDEGNDVIAKIICAKYGAIHYSRKGQEEYNTNGGKFRAKTKAGNYNSWCHQHAKRYDFLAQLDVDFVPKKDFLTKTLGYFNDLRVGFVGTPQIYGNQKQSWIARAAAEQAFSFYGITQRGLFGLDMVLFIGANHVVRVAAHANIGGYSGHIVEDHLTGMRFYSKRWKSVYVPEVLAIGEGPATWDAYFGQQMRWAYGLIHILFTESPRLFLRMRLVHALNYFLLQQFYFDGIAQAIGIFLLSLYFFFGIQSTQMEFIPMIIRFIPLILWQQVIFLWLQKFYINPKEESGLLLKGKLLSLAAWPIYFFAFLSVFAGRRLGYTVTPKGDAQEEKTNLALFIPHFVFGTVTFIGVIAGSLWGNNSPYLLFVALLNTVIMYSFCIAALL</sequence>
<evidence type="ECO:0000259" key="8">
    <source>
        <dbReference type="Pfam" id="PF13632"/>
    </source>
</evidence>
<reference evidence="9 10" key="1">
    <citation type="journal article" date="2016" name="Nat. Commun.">
        <title>Thousands of microbial genomes shed light on interconnected biogeochemical processes in an aquifer system.</title>
        <authorList>
            <person name="Anantharaman K."/>
            <person name="Brown C.T."/>
            <person name="Hug L.A."/>
            <person name="Sharon I."/>
            <person name="Castelle C.J."/>
            <person name="Probst A.J."/>
            <person name="Thomas B.C."/>
            <person name="Singh A."/>
            <person name="Wilkins M.J."/>
            <person name="Karaoz U."/>
            <person name="Brodie E.L."/>
            <person name="Williams K.H."/>
            <person name="Hubbard S.S."/>
            <person name="Banfield J.F."/>
        </authorList>
    </citation>
    <scope>NUCLEOTIDE SEQUENCE [LARGE SCALE GENOMIC DNA]</scope>
</reference>
<dbReference type="Pfam" id="PF13632">
    <property type="entry name" value="Glyco_trans_2_3"/>
    <property type="match status" value="1"/>
</dbReference>
<keyword evidence="3" id="KW-0808">Transferase</keyword>
<feature type="transmembrane region" description="Helical" evidence="7">
    <location>
        <begin position="428"/>
        <end position="445"/>
    </location>
</feature>
<keyword evidence="2" id="KW-0328">Glycosyltransferase</keyword>
<evidence type="ECO:0000256" key="4">
    <source>
        <dbReference type="ARBA" id="ARBA00022692"/>
    </source>
</evidence>
<evidence type="ECO:0000256" key="7">
    <source>
        <dbReference type="SAM" id="Phobius"/>
    </source>
</evidence>
<comment type="caution">
    <text evidence="9">The sequence shown here is derived from an EMBL/GenBank/DDBJ whole genome shotgun (WGS) entry which is preliminary data.</text>
</comment>
<evidence type="ECO:0000313" key="10">
    <source>
        <dbReference type="Proteomes" id="UP000176850"/>
    </source>
</evidence>
<evidence type="ECO:0000313" key="9">
    <source>
        <dbReference type="EMBL" id="OGK18143.1"/>
    </source>
</evidence>
<feature type="transmembrane region" description="Helical" evidence="7">
    <location>
        <begin position="16"/>
        <end position="39"/>
    </location>
</feature>
<evidence type="ECO:0000256" key="3">
    <source>
        <dbReference type="ARBA" id="ARBA00022679"/>
    </source>
</evidence>
<dbReference type="PANTHER" id="PTHR43867:SF2">
    <property type="entry name" value="CELLULOSE SYNTHASE CATALYTIC SUBUNIT A [UDP-FORMING]"/>
    <property type="match status" value="1"/>
</dbReference>
<evidence type="ECO:0000256" key="5">
    <source>
        <dbReference type="ARBA" id="ARBA00022989"/>
    </source>
</evidence>
<feature type="transmembrane region" description="Helical" evidence="7">
    <location>
        <begin position="466"/>
        <end position="489"/>
    </location>
</feature>
<dbReference type="SUPFAM" id="SSF53448">
    <property type="entry name" value="Nucleotide-diphospho-sugar transferases"/>
    <property type="match status" value="1"/>
</dbReference>
<evidence type="ECO:0000256" key="2">
    <source>
        <dbReference type="ARBA" id="ARBA00022676"/>
    </source>
</evidence>
<feature type="transmembrane region" description="Helical" evidence="7">
    <location>
        <begin position="358"/>
        <end position="378"/>
    </location>
</feature>
<name>A0A1F7GGU9_9BACT</name>
<dbReference type="Proteomes" id="UP000176850">
    <property type="component" value="Unassembled WGS sequence"/>
</dbReference>
<gene>
    <name evidence="9" type="ORF">A2799_03110</name>
</gene>
<proteinExistence type="predicted"/>
<dbReference type="AlphaFoldDB" id="A0A1F7GGU9"/>
<evidence type="ECO:0000256" key="1">
    <source>
        <dbReference type="ARBA" id="ARBA00004141"/>
    </source>
</evidence>
<dbReference type="InterPro" id="IPR029044">
    <property type="entry name" value="Nucleotide-diphossugar_trans"/>
</dbReference>
<dbReference type="EMBL" id="MFZH01000036">
    <property type="protein sequence ID" value="OGK18143.1"/>
    <property type="molecule type" value="Genomic_DNA"/>
</dbReference>
<organism evidence="9 10">
    <name type="scientific">Candidatus Roizmanbacteria bacterium RIFCSPHIGHO2_01_FULL_39_24</name>
    <dbReference type="NCBI Taxonomy" id="1802032"/>
    <lineage>
        <taxon>Bacteria</taxon>
        <taxon>Candidatus Roizmaniibacteriota</taxon>
    </lineage>
</organism>
<feature type="domain" description="Glycosyltransferase 2-like" evidence="8">
    <location>
        <begin position="193"/>
        <end position="398"/>
    </location>
</feature>
<dbReference type="InterPro" id="IPR001173">
    <property type="entry name" value="Glyco_trans_2-like"/>
</dbReference>
<dbReference type="GO" id="GO:0016758">
    <property type="term" value="F:hexosyltransferase activity"/>
    <property type="evidence" value="ECO:0007669"/>
    <property type="project" value="TreeGrafter"/>
</dbReference>
<dbReference type="InterPro" id="IPR050321">
    <property type="entry name" value="Glycosyltr_2/OpgH_subfam"/>
</dbReference>
<protein>
    <recommendedName>
        <fullName evidence="8">Glycosyltransferase 2-like domain-containing protein</fullName>
    </recommendedName>
</protein>
<dbReference type="PANTHER" id="PTHR43867">
    <property type="entry name" value="CELLULOSE SYNTHASE CATALYTIC SUBUNIT A [UDP-FORMING]"/>
    <property type="match status" value="1"/>
</dbReference>
<keyword evidence="6 7" id="KW-0472">Membrane</keyword>
<comment type="subcellular location">
    <subcellularLocation>
        <location evidence="1">Membrane</location>
        <topology evidence="1">Multi-pass membrane protein</topology>
    </subcellularLocation>
</comment>